<dbReference type="PRINTS" id="PR00261">
    <property type="entry name" value="LDLRECEPTOR"/>
</dbReference>
<dbReference type="PRINTS" id="PR00258">
    <property type="entry name" value="SPERACTRCPTR"/>
</dbReference>
<keyword evidence="2" id="KW-0964">Secreted</keyword>
<name>A0A8K0EBQ5_BRALA</name>
<dbReference type="GO" id="GO:0016020">
    <property type="term" value="C:membrane"/>
    <property type="evidence" value="ECO:0007669"/>
    <property type="project" value="InterPro"/>
</dbReference>
<dbReference type="InterPro" id="IPR018114">
    <property type="entry name" value="TRYPSIN_HIS"/>
</dbReference>
<dbReference type="PANTHER" id="PTHR24264:SF54">
    <property type="entry name" value="PEPTIDASE S1 DOMAIN-CONTAINING PROTEIN"/>
    <property type="match status" value="1"/>
</dbReference>
<dbReference type="PROSITE" id="PS00134">
    <property type="entry name" value="TRYPSIN_HIS"/>
    <property type="match status" value="1"/>
</dbReference>
<dbReference type="InterPro" id="IPR001190">
    <property type="entry name" value="SRCR"/>
</dbReference>
<dbReference type="SUPFAM" id="SSF50494">
    <property type="entry name" value="Trypsin-like serine proteases"/>
    <property type="match status" value="1"/>
</dbReference>
<dbReference type="FunFam" id="2.40.20.10:FF:000039">
    <property type="entry name" value="Metalloendopeptidase"/>
    <property type="match status" value="1"/>
</dbReference>
<feature type="compositionally biased region" description="Basic and acidic residues" evidence="11">
    <location>
        <begin position="433"/>
        <end position="450"/>
    </location>
</feature>
<dbReference type="InterPro" id="IPR018056">
    <property type="entry name" value="Kringle_CS"/>
</dbReference>
<keyword evidence="3" id="KW-0420">Kringle</keyword>
<evidence type="ECO:0000256" key="1">
    <source>
        <dbReference type="ARBA" id="ARBA00004613"/>
    </source>
</evidence>
<feature type="compositionally biased region" description="Basic residues" evidence="11">
    <location>
        <begin position="25"/>
        <end position="46"/>
    </location>
</feature>
<evidence type="ECO:0000256" key="10">
    <source>
        <dbReference type="ARBA" id="ARBA00023180"/>
    </source>
</evidence>
<evidence type="ECO:0000313" key="15">
    <source>
        <dbReference type="Proteomes" id="UP000838412"/>
    </source>
</evidence>
<dbReference type="InterPro" id="IPR000001">
    <property type="entry name" value="Kringle"/>
</dbReference>
<dbReference type="CDD" id="cd00190">
    <property type="entry name" value="Tryp_SPc"/>
    <property type="match status" value="1"/>
</dbReference>
<evidence type="ECO:0000256" key="4">
    <source>
        <dbReference type="ARBA" id="ARBA00022670"/>
    </source>
</evidence>
<evidence type="ECO:0000256" key="5">
    <source>
        <dbReference type="ARBA" id="ARBA00022729"/>
    </source>
</evidence>
<dbReference type="AlphaFoldDB" id="A0A8K0EBQ5"/>
<feature type="domain" description="SRCR" evidence="13">
    <location>
        <begin position="677"/>
        <end position="714"/>
    </location>
</feature>
<dbReference type="GO" id="GO:1901701">
    <property type="term" value="P:cellular response to oxygen-containing compound"/>
    <property type="evidence" value="ECO:0007669"/>
    <property type="project" value="UniProtKB-ARBA"/>
</dbReference>
<keyword evidence="9" id="KW-1015">Disulfide bond</keyword>
<keyword evidence="8" id="KW-0720">Serine protease</keyword>
<evidence type="ECO:0000313" key="14">
    <source>
        <dbReference type="EMBL" id="CAH1247164.1"/>
    </source>
</evidence>
<feature type="region of interest" description="Disordered" evidence="11">
    <location>
        <begin position="84"/>
        <end position="106"/>
    </location>
</feature>
<dbReference type="CDD" id="cd10909">
    <property type="entry name" value="ChtBD1_GH18_2"/>
    <property type="match status" value="1"/>
</dbReference>
<dbReference type="SUPFAM" id="SSF56487">
    <property type="entry name" value="SRCR-like"/>
    <property type="match status" value="2"/>
</dbReference>
<feature type="region of interest" description="Disordered" evidence="11">
    <location>
        <begin position="433"/>
        <end position="452"/>
    </location>
</feature>
<dbReference type="GO" id="GO:0004252">
    <property type="term" value="F:serine-type endopeptidase activity"/>
    <property type="evidence" value="ECO:0007669"/>
    <property type="project" value="InterPro"/>
</dbReference>
<proteinExistence type="predicted"/>
<evidence type="ECO:0000256" key="12">
    <source>
        <dbReference type="SAM" id="SignalP"/>
    </source>
</evidence>
<feature type="signal peptide" evidence="12">
    <location>
        <begin position="1"/>
        <end position="23"/>
    </location>
</feature>
<dbReference type="SMART" id="SM00192">
    <property type="entry name" value="LDLa"/>
    <property type="match status" value="3"/>
</dbReference>
<dbReference type="PRINTS" id="PR00018">
    <property type="entry name" value="KRINGLE"/>
</dbReference>
<comment type="subcellular location">
    <subcellularLocation>
        <location evidence="1">Secreted</location>
    </subcellularLocation>
</comment>
<protein>
    <submittedName>
        <fullName evidence="14">PLAT protein</fullName>
    </submittedName>
</protein>
<dbReference type="InterPro" id="IPR038178">
    <property type="entry name" value="Kringle_sf"/>
</dbReference>
<dbReference type="InterPro" id="IPR002172">
    <property type="entry name" value="LDrepeatLR_classA_rpt"/>
</dbReference>
<feature type="compositionally biased region" description="Low complexity" evidence="11">
    <location>
        <begin position="957"/>
        <end position="966"/>
    </location>
</feature>
<dbReference type="InterPro" id="IPR050127">
    <property type="entry name" value="Serine_Proteases_S1"/>
</dbReference>
<organism evidence="14 15">
    <name type="scientific">Branchiostoma lanceolatum</name>
    <name type="common">Common lancelet</name>
    <name type="synonym">Amphioxus lanceolatum</name>
    <dbReference type="NCBI Taxonomy" id="7740"/>
    <lineage>
        <taxon>Eukaryota</taxon>
        <taxon>Metazoa</taxon>
        <taxon>Chordata</taxon>
        <taxon>Cephalochordata</taxon>
        <taxon>Leptocardii</taxon>
        <taxon>Amphioxiformes</taxon>
        <taxon>Branchiostomatidae</taxon>
        <taxon>Branchiostoma</taxon>
    </lineage>
</organism>
<dbReference type="InterPro" id="IPR036055">
    <property type="entry name" value="LDL_receptor-like_sf"/>
</dbReference>
<dbReference type="SMART" id="SM00202">
    <property type="entry name" value="SR"/>
    <property type="match status" value="2"/>
</dbReference>
<keyword evidence="10" id="KW-0325">Glycoprotein</keyword>
<evidence type="ECO:0000256" key="11">
    <source>
        <dbReference type="SAM" id="MobiDB-lite"/>
    </source>
</evidence>
<evidence type="ECO:0000256" key="7">
    <source>
        <dbReference type="ARBA" id="ARBA00022801"/>
    </source>
</evidence>
<feature type="chain" id="PRO_5035429319" evidence="12">
    <location>
        <begin position="24"/>
        <end position="1250"/>
    </location>
</feature>
<evidence type="ECO:0000256" key="6">
    <source>
        <dbReference type="ARBA" id="ARBA00022737"/>
    </source>
</evidence>
<dbReference type="Gene3D" id="3.10.250.10">
    <property type="entry name" value="SRCR-like domain"/>
    <property type="match status" value="2"/>
</dbReference>
<evidence type="ECO:0000256" key="9">
    <source>
        <dbReference type="ARBA" id="ARBA00023157"/>
    </source>
</evidence>
<reference evidence="14" key="1">
    <citation type="submission" date="2022-01" db="EMBL/GenBank/DDBJ databases">
        <authorList>
            <person name="Braso-Vives M."/>
        </authorList>
    </citation>
    <scope>NUCLEOTIDE SEQUENCE</scope>
</reference>
<evidence type="ECO:0000256" key="3">
    <source>
        <dbReference type="ARBA" id="ARBA00022572"/>
    </source>
</evidence>
<dbReference type="Gene3D" id="2.40.20.10">
    <property type="entry name" value="Plasminogen Kringle 4"/>
    <property type="match status" value="4"/>
</dbReference>
<dbReference type="InterPro" id="IPR033116">
    <property type="entry name" value="TRYPSIN_SER"/>
</dbReference>
<dbReference type="GO" id="GO:0006508">
    <property type="term" value="P:proteolysis"/>
    <property type="evidence" value="ECO:0007669"/>
    <property type="project" value="UniProtKB-KW"/>
</dbReference>
<dbReference type="FunFam" id="2.40.10.10:FF:000003">
    <property type="entry name" value="Transmembrane serine protease 3"/>
    <property type="match status" value="1"/>
</dbReference>
<dbReference type="PROSITE" id="PS00021">
    <property type="entry name" value="KRINGLE_1"/>
    <property type="match status" value="3"/>
</dbReference>
<dbReference type="InterPro" id="IPR003609">
    <property type="entry name" value="Pan_app"/>
</dbReference>
<dbReference type="SUPFAM" id="SSF57424">
    <property type="entry name" value="LDL receptor-like module"/>
    <property type="match status" value="3"/>
</dbReference>
<dbReference type="InterPro" id="IPR013806">
    <property type="entry name" value="Kringle-like"/>
</dbReference>
<dbReference type="Proteomes" id="UP000838412">
    <property type="component" value="Chromosome 15"/>
</dbReference>
<dbReference type="CDD" id="cd00112">
    <property type="entry name" value="LDLa"/>
    <property type="match status" value="3"/>
</dbReference>
<dbReference type="Pfam" id="PF00057">
    <property type="entry name" value="Ldl_recept_a"/>
    <property type="match status" value="3"/>
</dbReference>
<dbReference type="SMART" id="SM00130">
    <property type="entry name" value="KR"/>
    <property type="match status" value="4"/>
</dbReference>
<dbReference type="EMBL" id="OV696700">
    <property type="protein sequence ID" value="CAH1247164.1"/>
    <property type="molecule type" value="Genomic_DNA"/>
</dbReference>
<dbReference type="InterPro" id="IPR036772">
    <property type="entry name" value="SRCR-like_dom_sf"/>
</dbReference>
<dbReference type="InterPro" id="IPR023415">
    <property type="entry name" value="LDLR_class-A_CS"/>
</dbReference>
<feature type="region of interest" description="Disordered" evidence="11">
    <location>
        <begin position="24"/>
        <end position="51"/>
    </location>
</feature>
<sequence>MARMWKAAVFLLVVVLLLQDAETRKPKHGKPKKPKRIEKGPKRVRRFSTGPPNRACMSELIRARALIRNLTQENERLRMRMMDAPPAPSMRGGELETDIDNRPGGTVARTENWAMRLRGGMAPNRGRVELKVEGGNWGIVCDDDWDKLAADVVCRQLGYRNGAKMATKNSRFGDGRRDFILDDVVCTGNEMTLMECAHRGWWESDCDRNEVAGVVCLLNEVEMALSHRECYVEQGETYRGTASSTLSGRTCINWSEATNMRYSTMRYPDGEFGLGDHNYCRNPDQDKQPWCYVNMEQGFDYCEIPRCDVECFTEDGATYRGEDSTDANGSDCLGWDEQEAGRDINVYSYPNGKGGIGEHNFCRNPNGAREPWCYVKPTRSSPVLASACGIPSCDSMGPDGTDGSDCYTTEDGGRSYRGTATETADGVQCQRWDEQSPHEHQNTPEIKPDAGLDENYCRNPSPDGAQLFEPWCYTTDPQQRWAYCNVQECEGPTEEVECPEGQFKCKTSSNCFPNEFQCDGDSDCEDGTDEEECGGFLGEYRIYRKAALVLEEEEYLAGYTNVDPETCMQICSETTDFVCKAFDYNKRKRECDLTHKNQLTTGGLLSGLGYENVDHYERVDQSTQDCSELPGGPFTQCPNGKCIPESFQCDGDNDCGDFSDEENCENAEPFEVRLRGGEREGQGRVEVKYMGEWGAVCDDSWDIKDANVVCKQLGYPLGAQDIHGGSSFGGSRLDFLLDEVDCTGPESTLEDCGHEPWGEHDCSPTEAAGVTCKVQEGCLASEYTCANEEECIPHHYVCDGDLDCGDESDEKQCDCYKGKGLNYQGRHHTTVLGEPCLYWNATLDRNYNTRDYPGGEYRLGPHNFCRNPDRDEKPWCYIDVDENGRNWRSCEIPKCTAAKKWREDFQCGQGYPAEDGNPAECDPSGIYPCCSPANWCGNTADHCDCPDCVDYRDTDLPGEGPEPSGPGEEGPEPVDPVPVDPVPPQGSGGSCGVKADPPASAPLSGSGMFERIVGGSTALKGEYPWQVALLVKGSGHHCGGTLIDPCWVVTAAHCMEYYDSSYTAVLGEHNNRVDEGSEQRFDVEKSFSHPLYNDESTDNDIALLKLRRKNGRCAETNEFVTLACLPDSAEQFPVGHECHISGWGNTDPSRPSAPATLRKAKVPLLSKDTCRRGYGNKLTNQMFCAGYMRGGIDTCQGDSGGPLACESGGKWTLWGVTSWGYGCAEPNYPGVYARVSEYTNWIDSLMRNNP</sequence>
<dbReference type="GO" id="GO:0005615">
    <property type="term" value="C:extracellular space"/>
    <property type="evidence" value="ECO:0007669"/>
    <property type="project" value="TreeGrafter"/>
</dbReference>
<dbReference type="FunFam" id="3.10.250.10:FF:000005">
    <property type="entry name" value="Neurotrypsin isoform A"/>
    <property type="match status" value="1"/>
</dbReference>
<dbReference type="CDD" id="cd00108">
    <property type="entry name" value="KR"/>
    <property type="match status" value="3"/>
</dbReference>
<dbReference type="PROSITE" id="PS01209">
    <property type="entry name" value="LDLRA_1"/>
    <property type="match status" value="1"/>
</dbReference>
<dbReference type="SUPFAM" id="SSF57440">
    <property type="entry name" value="Kringle-like"/>
    <property type="match status" value="4"/>
</dbReference>
<dbReference type="GO" id="GO:0033993">
    <property type="term" value="P:response to lipid"/>
    <property type="evidence" value="ECO:0007669"/>
    <property type="project" value="UniProtKB-ARBA"/>
</dbReference>
<keyword evidence="15" id="KW-1185">Reference proteome</keyword>
<feature type="region of interest" description="Disordered" evidence="11">
    <location>
        <begin position="956"/>
        <end position="999"/>
    </location>
</feature>
<dbReference type="Gene3D" id="4.10.400.10">
    <property type="entry name" value="Low-density Lipoprotein Receptor"/>
    <property type="match status" value="3"/>
</dbReference>
<dbReference type="OrthoDB" id="6020543at2759"/>
<dbReference type="PROSITE" id="PS00135">
    <property type="entry name" value="TRYPSIN_SER"/>
    <property type="match status" value="1"/>
</dbReference>
<dbReference type="CDD" id="cd01099">
    <property type="entry name" value="PAN_AP_HGF"/>
    <property type="match status" value="1"/>
</dbReference>
<dbReference type="Pfam" id="PF00530">
    <property type="entry name" value="SRCR"/>
    <property type="match status" value="2"/>
</dbReference>
<dbReference type="Pfam" id="PF00089">
    <property type="entry name" value="Trypsin"/>
    <property type="match status" value="1"/>
</dbReference>
<dbReference type="PANTHER" id="PTHR24264">
    <property type="entry name" value="TRYPSIN-RELATED"/>
    <property type="match status" value="1"/>
</dbReference>
<gene>
    <name evidence="14" type="primary">PLAT</name>
    <name evidence="14" type="ORF">BLAG_LOCUS8921</name>
</gene>
<evidence type="ECO:0000256" key="8">
    <source>
        <dbReference type="ARBA" id="ARBA00022825"/>
    </source>
</evidence>
<dbReference type="Gene3D" id="2.40.10.10">
    <property type="entry name" value="Trypsin-like serine proteases"/>
    <property type="match status" value="1"/>
</dbReference>
<dbReference type="InterPro" id="IPR009003">
    <property type="entry name" value="Peptidase_S1_PA"/>
</dbReference>
<evidence type="ECO:0000256" key="2">
    <source>
        <dbReference type="ARBA" id="ARBA00022525"/>
    </source>
</evidence>
<dbReference type="FunFam" id="2.40.20.10:FF:000001">
    <property type="entry name" value="Urokinase-type plasminogen activator"/>
    <property type="match status" value="2"/>
</dbReference>
<dbReference type="SUPFAM" id="SSF57414">
    <property type="entry name" value="Hairpin loop containing domain-like"/>
    <property type="match status" value="1"/>
</dbReference>
<evidence type="ECO:0000259" key="13">
    <source>
        <dbReference type="PROSITE" id="PS00420"/>
    </source>
</evidence>
<dbReference type="InterPro" id="IPR001254">
    <property type="entry name" value="Trypsin_dom"/>
</dbReference>
<dbReference type="SMART" id="SM00020">
    <property type="entry name" value="Tryp_SPc"/>
    <property type="match status" value="1"/>
</dbReference>
<keyword evidence="5 12" id="KW-0732">Signal</keyword>
<dbReference type="FunFam" id="3.10.250.10:FF:000026">
    <property type="entry name" value="Tequila, isoform D"/>
    <property type="match status" value="1"/>
</dbReference>
<dbReference type="InterPro" id="IPR043504">
    <property type="entry name" value="Peptidase_S1_PA_chymotrypsin"/>
</dbReference>
<keyword evidence="4" id="KW-0645">Protease</keyword>
<keyword evidence="6" id="KW-0677">Repeat</keyword>
<dbReference type="Pfam" id="PF00051">
    <property type="entry name" value="Kringle"/>
    <property type="match status" value="4"/>
</dbReference>
<feature type="compositionally biased region" description="Pro residues" evidence="11">
    <location>
        <begin position="973"/>
        <end position="984"/>
    </location>
</feature>
<dbReference type="Pfam" id="PF00024">
    <property type="entry name" value="PAN_1"/>
    <property type="match status" value="1"/>
</dbReference>
<dbReference type="Gene3D" id="3.50.4.10">
    <property type="entry name" value="Hepatocyte Growth Factor"/>
    <property type="match status" value="1"/>
</dbReference>
<keyword evidence="7" id="KW-0378">Hydrolase</keyword>
<accession>A0A8K0EBQ5</accession>
<dbReference type="PROSITE" id="PS00420">
    <property type="entry name" value="SRCR_1"/>
    <property type="match status" value="1"/>
</dbReference>